<dbReference type="GO" id="GO:0140662">
    <property type="term" value="F:ATP-dependent protein folding chaperone"/>
    <property type="evidence" value="ECO:0007669"/>
    <property type="project" value="InterPro"/>
</dbReference>
<dbReference type="Gene3D" id="1.10.560.10">
    <property type="entry name" value="GroEL-like equatorial domain"/>
    <property type="match status" value="1"/>
</dbReference>
<dbReference type="InterPro" id="IPR027409">
    <property type="entry name" value="GroEL-like_apical_dom_sf"/>
</dbReference>
<comment type="similarity">
    <text evidence="1">Belongs to the TCP-1 chaperonin family.</text>
</comment>
<dbReference type="Gene3D" id="3.50.7.10">
    <property type="entry name" value="GroEL"/>
    <property type="match status" value="1"/>
</dbReference>
<dbReference type="Gene3D" id="3.30.260.10">
    <property type="entry name" value="TCP-1-like chaperonin intermediate domain"/>
    <property type="match status" value="1"/>
</dbReference>
<dbReference type="InterPro" id="IPR027410">
    <property type="entry name" value="TCP-1-like_intermed_sf"/>
</dbReference>
<dbReference type="EMBL" id="UINC01001614">
    <property type="protein sequence ID" value="SUZ84960.1"/>
    <property type="molecule type" value="Genomic_DNA"/>
</dbReference>
<dbReference type="GO" id="GO:0005524">
    <property type="term" value="F:ATP binding"/>
    <property type="evidence" value="ECO:0007669"/>
    <property type="project" value="UniProtKB-KW"/>
</dbReference>
<protein>
    <recommendedName>
        <fullName evidence="6">Thermosome subunit</fullName>
    </recommendedName>
</protein>
<dbReference type="InterPro" id="IPR002423">
    <property type="entry name" value="Cpn60/GroEL/TCP-1"/>
</dbReference>
<evidence type="ECO:0008006" key="6">
    <source>
        <dbReference type="Google" id="ProtNLM"/>
    </source>
</evidence>
<dbReference type="Pfam" id="PF00118">
    <property type="entry name" value="Cpn60_TCP1"/>
    <property type="match status" value="1"/>
</dbReference>
<evidence type="ECO:0000256" key="2">
    <source>
        <dbReference type="ARBA" id="ARBA00022741"/>
    </source>
</evidence>
<keyword evidence="4" id="KW-0143">Chaperone</keyword>
<dbReference type="AlphaFoldDB" id="A0A381R0H5"/>
<evidence type="ECO:0000256" key="1">
    <source>
        <dbReference type="ARBA" id="ARBA00008020"/>
    </source>
</evidence>
<evidence type="ECO:0000256" key="3">
    <source>
        <dbReference type="ARBA" id="ARBA00022840"/>
    </source>
</evidence>
<evidence type="ECO:0000313" key="5">
    <source>
        <dbReference type="EMBL" id="SUZ84960.1"/>
    </source>
</evidence>
<dbReference type="SUPFAM" id="SSF52029">
    <property type="entry name" value="GroEL apical domain-like"/>
    <property type="match status" value="1"/>
</dbReference>
<dbReference type="SUPFAM" id="SSF48592">
    <property type="entry name" value="GroEL equatorial domain-like"/>
    <property type="match status" value="1"/>
</dbReference>
<accession>A0A381R0H5</accession>
<evidence type="ECO:0000256" key="4">
    <source>
        <dbReference type="ARBA" id="ARBA00023186"/>
    </source>
</evidence>
<reference evidence="5" key="1">
    <citation type="submission" date="2018-05" db="EMBL/GenBank/DDBJ databases">
        <authorList>
            <person name="Lanie J.A."/>
            <person name="Ng W.-L."/>
            <person name="Kazmierczak K.M."/>
            <person name="Andrzejewski T.M."/>
            <person name="Davidsen T.M."/>
            <person name="Wayne K.J."/>
            <person name="Tettelin H."/>
            <person name="Glass J.I."/>
            <person name="Rusch D."/>
            <person name="Podicherti R."/>
            <person name="Tsui H.-C.T."/>
            <person name="Winkler M.E."/>
        </authorList>
    </citation>
    <scope>NUCLEOTIDE SEQUENCE</scope>
</reference>
<proteinExistence type="inferred from homology"/>
<dbReference type="SUPFAM" id="SSF54849">
    <property type="entry name" value="GroEL-intermediate domain like"/>
    <property type="match status" value="1"/>
</dbReference>
<dbReference type="InterPro" id="IPR027413">
    <property type="entry name" value="GROEL-like_equatorial_sf"/>
</dbReference>
<sequence>MSEGPDRPKVVIVPEHTKVTSGTEVQEKLIIAARVFSDLLKPTFGPRGLDKMLYKTDGATAVTNDGAKIVAELLVRHPAAKMMVSMANSQEEDCGDGVTTTMLICGSLLIEANTLLRKGLHPLTLVDGYALALEAAREHMSADARESDKPGLVAVAETALRGKVAESALDLFAPMIVEALSIVSKNREGAAAEHVTMHKTGTGGLRDSRLVSGIVVNRRVIMDGLPNDLSDAQVACLDGDLKMRELTRDVEIKITNAGELDSFIEAEHERRDAIAASVIGSGASAVLCSGEVDRDILHRLADSGVLAVGELDSSEIRNASEALGARLVDSPLDLEASDLGYCGRLSWERREESDSVEDVIRIENCPSPAIVTIEVGGAGETGTEEIIRGLHDSLRATSLAFDEELLPGAGSIHARMAHAVRRALEAQGGRERLAMEAFARALETIPATLAENGGDDPLDRVLELRAAAREGTAPVGISPEGKTWKVNGVWHPRSVIENSLVSATGTAMSMLRIDQVISARGD</sequence>
<dbReference type="PRINTS" id="PR00304">
    <property type="entry name" value="TCOMPLEXTCP1"/>
</dbReference>
<keyword evidence="3" id="KW-0067">ATP-binding</keyword>
<organism evidence="5">
    <name type="scientific">marine metagenome</name>
    <dbReference type="NCBI Taxonomy" id="408172"/>
    <lineage>
        <taxon>unclassified sequences</taxon>
        <taxon>metagenomes</taxon>
        <taxon>ecological metagenomes</taxon>
    </lineage>
</organism>
<name>A0A381R0H5_9ZZZZ</name>
<dbReference type="InterPro" id="IPR017998">
    <property type="entry name" value="Chaperone_TCP-1"/>
</dbReference>
<dbReference type="PANTHER" id="PTHR11353">
    <property type="entry name" value="CHAPERONIN"/>
    <property type="match status" value="1"/>
</dbReference>
<keyword evidence="2" id="KW-0547">Nucleotide-binding</keyword>
<gene>
    <name evidence="5" type="ORF">METZ01_LOCUS37814</name>
</gene>